<evidence type="ECO:0000313" key="3">
    <source>
        <dbReference type="EMBL" id="MBK0397711.1"/>
    </source>
</evidence>
<evidence type="ECO:0000259" key="2">
    <source>
        <dbReference type="Pfam" id="PF13202"/>
    </source>
</evidence>
<feature type="signal peptide" evidence="1">
    <location>
        <begin position="1"/>
        <end position="24"/>
    </location>
</feature>
<feature type="domain" description="EF-hand" evidence="2">
    <location>
        <begin position="85"/>
        <end position="102"/>
    </location>
</feature>
<proteinExistence type="predicted"/>
<dbReference type="InterPro" id="IPR002048">
    <property type="entry name" value="EF_hand_dom"/>
</dbReference>
<dbReference type="SUPFAM" id="SSF47473">
    <property type="entry name" value="EF-hand"/>
    <property type="match status" value="1"/>
</dbReference>
<name>A0A8J7SBL3_9RHOB</name>
<sequence length="176" mass="19121">MKLFLKPRAALCVAGLLAVSACNSAPEPAYIPPPPPPNEGPVWTPDTNGDGTIDSAEWKASGDATHAKLDTNSDGVVTEVEIGTSFDALDHDGDGVLTSKEMYVDELDKDRDAQITRSEWAAGSLHQIFDYNQDGHVSQEELQMRRGEQFKINDEDGNGRLSDLEISGNNVKLFSF</sequence>
<dbReference type="EMBL" id="JAEHHL010000001">
    <property type="protein sequence ID" value="MBK0397711.1"/>
    <property type="molecule type" value="Genomic_DNA"/>
</dbReference>
<keyword evidence="4" id="KW-1185">Reference proteome</keyword>
<accession>A0A8J7SBL3</accession>
<dbReference type="Pfam" id="PF13202">
    <property type="entry name" value="EF-hand_5"/>
    <property type="match status" value="3"/>
</dbReference>
<feature type="domain" description="EF-hand" evidence="2">
    <location>
        <begin position="127"/>
        <end position="143"/>
    </location>
</feature>
<keyword evidence="1" id="KW-0732">Signal</keyword>
<dbReference type="Gene3D" id="1.10.238.10">
    <property type="entry name" value="EF-hand"/>
    <property type="match status" value="1"/>
</dbReference>
<comment type="caution">
    <text evidence="3">The sequence shown here is derived from an EMBL/GenBank/DDBJ whole genome shotgun (WGS) entry which is preliminary data.</text>
</comment>
<dbReference type="Proteomes" id="UP000655420">
    <property type="component" value="Unassembled WGS sequence"/>
</dbReference>
<evidence type="ECO:0000313" key="4">
    <source>
        <dbReference type="Proteomes" id="UP000655420"/>
    </source>
</evidence>
<dbReference type="InterPro" id="IPR011992">
    <property type="entry name" value="EF-hand-dom_pair"/>
</dbReference>
<dbReference type="AlphaFoldDB" id="A0A8J7SBL3"/>
<feature type="chain" id="PRO_5035195399" description="EF-hand domain-containing protein" evidence="1">
    <location>
        <begin position="25"/>
        <end position="176"/>
    </location>
</feature>
<reference evidence="3" key="1">
    <citation type="submission" date="2020-12" db="EMBL/GenBank/DDBJ databases">
        <title>Bacterial taxonomy.</title>
        <authorList>
            <person name="Pan X."/>
        </authorList>
    </citation>
    <scope>NUCLEOTIDE SEQUENCE</scope>
    <source>
        <strain evidence="3">M0105</strain>
    </source>
</reference>
<dbReference type="InterPro" id="IPR018247">
    <property type="entry name" value="EF_Hand_1_Ca_BS"/>
</dbReference>
<gene>
    <name evidence="3" type="ORF">H0I76_00775</name>
</gene>
<evidence type="ECO:0000256" key="1">
    <source>
        <dbReference type="SAM" id="SignalP"/>
    </source>
</evidence>
<organism evidence="3 4">
    <name type="scientific">Thermohalobaculum xanthum</name>
    <dbReference type="NCBI Taxonomy" id="2753746"/>
    <lineage>
        <taxon>Bacteria</taxon>
        <taxon>Pseudomonadati</taxon>
        <taxon>Pseudomonadota</taxon>
        <taxon>Alphaproteobacteria</taxon>
        <taxon>Rhodobacterales</taxon>
        <taxon>Paracoccaceae</taxon>
        <taxon>Thermohalobaculum</taxon>
    </lineage>
</organism>
<dbReference type="GO" id="GO:0005509">
    <property type="term" value="F:calcium ion binding"/>
    <property type="evidence" value="ECO:0007669"/>
    <property type="project" value="InterPro"/>
</dbReference>
<protein>
    <recommendedName>
        <fullName evidence="2">EF-hand domain-containing protein</fullName>
    </recommendedName>
</protein>
<dbReference type="PROSITE" id="PS00018">
    <property type="entry name" value="EF_HAND_1"/>
    <property type="match status" value="2"/>
</dbReference>
<feature type="domain" description="EF-hand" evidence="2">
    <location>
        <begin position="46"/>
        <end position="59"/>
    </location>
</feature>
<dbReference type="PROSITE" id="PS51257">
    <property type="entry name" value="PROKAR_LIPOPROTEIN"/>
    <property type="match status" value="1"/>
</dbReference>
<dbReference type="RefSeq" id="WP_200605738.1">
    <property type="nucleotide sequence ID" value="NZ_JAEHHL010000001.1"/>
</dbReference>